<keyword evidence="8 10" id="KW-0139">CF(1)</keyword>
<evidence type="ECO:0000256" key="2">
    <source>
        <dbReference type="ARBA" id="ARBA00004170"/>
    </source>
</evidence>
<dbReference type="GO" id="GO:0046933">
    <property type="term" value="F:proton-transporting ATP synthase activity, rotational mechanism"/>
    <property type="evidence" value="ECO:0007669"/>
    <property type="project" value="UniProtKB-UniRule"/>
</dbReference>
<keyword evidence="4 10" id="KW-0813">Transport</keyword>
<protein>
    <recommendedName>
        <fullName evidence="10">ATP synthase gamma chain</fullName>
    </recommendedName>
    <alternativeName>
        <fullName evidence="10">ATP synthase F1 sector gamma subunit</fullName>
    </alternativeName>
    <alternativeName>
        <fullName evidence="10">F-ATPase gamma subunit</fullName>
    </alternativeName>
</protein>
<evidence type="ECO:0000256" key="1">
    <source>
        <dbReference type="ARBA" id="ARBA00003456"/>
    </source>
</evidence>
<evidence type="ECO:0000256" key="5">
    <source>
        <dbReference type="ARBA" id="ARBA00022781"/>
    </source>
</evidence>
<dbReference type="GO" id="GO:0005886">
    <property type="term" value="C:plasma membrane"/>
    <property type="evidence" value="ECO:0007669"/>
    <property type="project" value="UniProtKB-SubCell"/>
</dbReference>
<keyword evidence="9 10" id="KW-0066">ATP synthesis</keyword>
<dbReference type="GO" id="GO:0005524">
    <property type="term" value="F:ATP binding"/>
    <property type="evidence" value="ECO:0007669"/>
    <property type="project" value="UniProtKB-UniRule"/>
</dbReference>
<gene>
    <name evidence="10" type="primary">atpG</name>
    <name evidence="11" type="ORF">A3B49_00415</name>
</gene>
<keyword evidence="7 10" id="KW-0472">Membrane</keyword>
<dbReference type="EMBL" id="MFDO01000020">
    <property type="protein sequence ID" value="OGE65311.1"/>
    <property type="molecule type" value="Genomic_DNA"/>
</dbReference>
<dbReference type="GO" id="GO:0045259">
    <property type="term" value="C:proton-transporting ATP synthase complex"/>
    <property type="evidence" value="ECO:0007669"/>
    <property type="project" value="UniProtKB-KW"/>
</dbReference>
<evidence type="ECO:0000256" key="3">
    <source>
        <dbReference type="ARBA" id="ARBA00007681"/>
    </source>
</evidence>
<reference evidence="11 12" key="1">
    <citation type="journal article" date="2016" name="Nat. Commun.">
        <title>Thousands of microbial genomes shed light on interconnected biogeochemical processes in an aquifer system.</title>
        <authorList>
            <person name="Anantharaman K."/>
            <person name="Brown C.T."/>
            <person name="Hug L.A."/>
            <person name="Sharon I."/>
            <person name="Castelle C.J."/>
            <person name="Probst A.J."/>
            <person name="Thomas B.C."/>
            <person name="Singh A."/>
            <person name="Wilkins M.J."/>
            <person name="Karaoz U."/>
            <person name="Brodie E.L."/>
            <person name="Williams K.H."/>
            <person name="Hubbard S.S."/>
            <person name="Banfield J.F."/>
        </authorList>
    </citation>
    <scope>NUCLEOTIDE SEQUENCE [LARGE SCALE GENOMIC DNA]</scope>
</reference>
<dbReference type="CDD" id="cd12151">
    <property type="entry name" value="F1-ATPase_gamma"/>
    <property type="match status" value="1"/>
</dbReference>
<dbReference type="NCBIfam" id="TIGR01146">
    <property type="entry name" value="ATPsyn_F1gamma"/>
    <property type="match status" value="1"/>
</dbReference>
<dbReference type="InterPro" id="IPR035968">
    <property type="entry name" value="ATP_synth_F1_ATPase_gsu"/>
</dbReference>
<organism evidence="11 12">
    <name type="scientific">Candidatus Daviesbacteria bacterium RIFCSPLOWO2_01_FULL_40_24</name>
    <dbReference type="NCBI Taxonomy" id="1797787"/>
    <lineage>
        <taxon>Bacteria</taxon>
        <taxon>Candidatus Daviesiibacteriota</taxon>
    </lineage>
</organism>
<dbReference type="Pfam" id="PF00231">
    <property type="entry name" value="ATP-synt"/>
    <property type="match status" value="1"/>
</dbReference>
<comment type="similarity">
    <text evidence="3 10">Belongs to the ATPase gamma chain family.</text>
</comment>
<dbReference type="GO" id="GO:0042777">
    <property type="term" value="P:proton motive force-driven plasma membrane ATP synthesis"/>
    <property type="evidence" value="ECO:0007669"/>
    <property type="project" value="UniProtKB-UniRule"/>
</dbReference>
<dbReference type="PRINTS" id="PR00126">
    <property type="entry name" value="ATPASEGAMMA"/>
</dbReference>
<dbReference type="InterPro" id="IPR000131">
    <property type="entry name" value="ATP_synth_F1_gsu"/>
</dbReference>
<dbReference type="PANTHER" id="PTHR11693">
    <property type="entry name" value="ATP SYNTHASE GAMMA CHAIN"/>
    <property type="match status" value="1"/>
</dbReference>
<accession>A0A1F5MIV6</accession>
<comment type="subcellular location">
    <subcellularLocation>
        <location evidence="10">Cell membrane</location>
        <topology evidence="10">Peripheral membrane protein</topology>
    </subcellularLocation>
    <subcellularLocation>
        <location evidence="2">Membrane</location>
        <topology evidence="2">Peripheral membrane protein</topology>
    </subcellularLocation>
</comment>
<evidence type="ECO:0000256" key="7">
    <source>
        <dbReference type="ARBA" id="ARBA00023136"/>
    </source>
</evidence>
<comment type="caution">
    <text evidence="11">The sequence shown here is derived from an EMBL/GenBank/DDBJ whole genome shotgun (WGS) entry which is preliminary data.</text>
</comment>
<sequence>MPSTRELRRRIKSIKNTSQITRAMEMVAATKMRKAQAQAVSGRPYSVILHHSLSQLINKSGEISNPLVASNESEKVGIILLSTDKSLCGALNTNLFRKIMGSDLKLNQAVFYTLGRKGRDFVVRSENQLEADFINQEIVHFKNATQLRKLVAGDFLSGKIGQVYILYPHFVSTLSQVATLLQIIPIKPAEILEPTANNGGDFLFDVSRTSLLEYLLTHHLDIQIFQAILETKAAEHSARMITMKNATDNAKELVSDLTLTYNGVRQDAITSELAEITTAGMALE</sequence>
<evidence type="ECO:0000256" key="9">
    <source>
        <dbReference type="ARBA" id="ARBA00023310"/>
    </source>
</evidence>
<evidence type="ECO:0000256" key="8">
    <source>
        <dbReference type="ARBA" id="ARBA00023196"/>
    </source>
</evidence>
<dbReference type="HAMAP" id="MF_00815">
    <property type="entry name" value="ATP_synth_gamma_bact"/>
    <property type="match status" value="1"/>
</dbReference>
<evidence type="ECO:0000313" key="11">
    <source>
        <dbReference type="EMBL" id="OGE65311.1"/>
    </source>
</evidence>
<dbReference type="Gene3D" id="3.40.1380.10">
    <property type="match status" value="1"/>
</dbReference>
<evidence type="ECO:0000256" key="4">
    <source>
        <dbReference type="ARBA" id="ARBA00022448"/>
    </source>
</evidence>
<comment type="function">
    <text evidence="1 10">Produces ATP from ADP in the presence of a proton gradient across the membrane. The gamma chain is believed to be important in regulating ATPase activity and the flow of protons through the CF(0) complex.</text>
</comment>
<keyword evidence="5 10" id="KW-0375">Hydrogen ion transport</keyword>
<dbReference type="AlphaFoldDB" id="A0A1F5MIV6"/>
<evidence type="ECO:0000256" key="10">
    <source>
        <dbReference type="HAMAP-Rule" id="MF_00815"/>
    </source>
</evidence>
<proteinExistence type="inferred from homology"/>
<comment type="subunit">
    <text evidence="10">F-type ATPases have 2 components, CF(1) - the catalytic core - and CF(0) - the membrane proton channel. CF(1) has five subunits: alpha(3), beta(3), gamma(1), delta(1), epsilon(1). CF(0) has three main subunits: a, b and c.</text>
</comment>
<name>A0A1F5MIV6_9BACT</name>
<evidence type="ECO:0000256" key="6">
    <source>
        <dbReference type="ARBA" id="ARBA00023065"/>
    </source>
</evidence>
<evidence type="ECO:0000313" key="12">
    <source>
        <dbReference type="Proteomes" id="UP000178017"/>
    </source>
</evidence>
<dbReference type="PANTHER" id="PTHR11693:SF22">
    <property type="entry name" value="ATP SYNTHASE SUBUNIT GAMMA, MITOCHONDRIAL"/>
    <property type="match status" value="1"/>
</dbReference>
<dbReference type="Gene3D" id="1.10.287.80">
    <property type="entry name" value="ATP synthase, gamma subunit, helix hairpin domain"/>
    <property type="match status" value="1"/>
</dbReference>
<keyword evidence="6 10" id="KW-0406">Ion transport</keyword>
<dbReference type="Proteomes" id="UP000178017">
    <property type="component" value="Unassembled WGS sequence"/>
</dbReference>
<dbReference type="SUPFAM" id="SSF52943">
    <property type="entry name" value="ATP synthase (F1-ATPase), gamma subunit"/>
    <property type="match status" value="1"/>
</dbReference>
<keyword evidence="10" id="KW-1003">Cell membrane</keyword>